<dbReference type="EMBL" id="LS483476">
    <property type="protein sequence ID" value="SQI60035.1"/>
    <property type="molecule type" value="Genomic_DNA"/>
</dbReference>
<gene>
    <name evidence="2" type="ORF">NCTC4824_02537</name>
</gene>
<evidence type="ECO:0000313" key="3">
    <source>
        <dbReference type="Proteomes" id="UP000249134"/>
    </source>
</evidence>
<evidence type="ECO:0000313" key="2">
    <source>
        <dbReference type="EMBL" id="SQI60035.1"/>
    </source>
</evidence>
<reference evidence="2 3" key="1">
    <citation type="submission" date="2018-06" db="EMBL/GenBank/DDBJ databases">
        <authorList>
            <consortium name="Pathogen Informatics"/>
            <person name="Doyle S."/>
        </authorList>
    </citation>
    <scope>NUCLEOTIDE SEQUENCE [LARGE SCALE GENOMIC DNA]</scope>
    <source>
        <strain evidence="2 3">NCTC4824</strain>
    </source>
</reference>
<keyword evidence="3" id="KW-1185">Reference proteome</keyword>
<keyword evidence="1" id="KW-0472">Membrane</keyword>
<dbReference type="KEGG" id="blen:NCTC4824_02537"/>
<dbReference type="AlphaFoldDB" id="A0A2X4Z6W7"/>
<accession>A0A2X4Z6W7</accession>
<keyword evidence="1" id="KW-0812">Transmembrane</keyword>
<sequence length="58" mass="6577">MQSDSGRTRWTEEEWKMRAKGMLGILIVPLFLIGLLGACNNWQASDGTAFRIKDGYSR</sequence>
<dbReference type="STRING" id="1348624.GCA_001591545_01587"/>
<name>A0A2X4Z6W7_LEDLE</name>
<organism evidence="2 3">
    <name type="scientific">Lederbergia lenta</name>
    <name type="common">Bacillus lentus</name>
    <dbReference type="NCBI Taxonomy" id="1467"/>
    <lineage>
        <taxon>Bacteria</taxon>
        <taxon>Bacillati</taxon>
        <taxon>Bacillota</taxon>
        <taxon>Bacilli</taxon>
        <taxon>Bacillales</taxon>
        <taxon>Bacillaceae</taxon>
        <taxon>Lederbergia</taxon>
    </lineage>
</organism>
<evidence type="ECO:0000256" key="1">
    <source>
        <dbReference type="SAM" id="Phobius"/>
    </source>
</evidence>
<dbReference type="Proteomes" id="UP000249134">
    <property type="component" value="Chromosome 1"/>
</dbReference>
<feature type="transmembrane region" description="Helical" evidence="1">
    <location>
        <begin position="21"/>
        <end position="38"/>
    </location>
</feature>
<keyword evidence="1" id="KW-1133">Transmembrane helix</keyword>
<protein>
    <submittedName>
        <fullName evidence="2">Uncharacterized protein</fullName>
    </submittedName>
</protein>
<proteinExistence type="predicted"/>